<feature type="domain" description="TssC1 C-terminal" evidence="2">
    <location>
        <begin position="305"/>
        <end position="413"/>
    </location>
</feature>
<dbReference type="Pfam" id="PF05943">
    <property type="entry name" value="VipB"/>
    <property type="match status" value="1"/>
</dbReference>
<organism evidence="3 4">
    <name type="scientific">Parashewanella spongiae</name>
    <dbReference type="NCBI Taxonomy" id="342950"/>
    <lineage>
        <taxon>Bacteria</taxon>
        <taxon>Pseudomonadati</taxon>
        <taxon>Pseudomonadota</taxon>
        <taxon>Gammaproteobacteria</taxon>
        <taxon>Alteromonadales</taxon>
        <taxon>Shewanellaceae</taxon>
        <taxon>Parashewanella</taxon>
    </lineage>
</organism>
<proteinExistence type="predicted"/>
<protein>
    <submittedName>
        <fullName evidence="3">Type VI secretion protein</fullName>
    </submittedName>
</protein>
<name>A0A3A6U547_9GAMM</name>
<dbReference type="InterPro" id="IPR010269">
    <property type="entry name" value="T6SS_TssC-like"/>
</dbReference>
<dbReference type="InterPro" id="IPR044032">
    <property type="entry name" value="TssC1_C"/>
</dbReference>
<comment type="caution">
    <text evidence="3">The sequence shown here is derived from an EMBL/GenBank/DDBJ whole genome shotgun (WGS) entry which is preliminary data.</text>
</comment>
<gene>
    <name evidence="3" type="ORF">D5R81_01400</name>
</gene>
<dbReference type="Pfam" id="PF18945">
    <property type="entry name" value="VipB_2"/>
    <property type="match status" value="1"/>
</dbReference>
<dbReference type="EMBL" id="QYYH01000005">
    <property type="protein sequence ID" value="RJY19309.1"/>
    <property type="molecule type" value="Genomic_DNA"/>
</dbReference>
<dbReference type="InterPro" id="IPR044031">
    <property type="entry name" value="TssC1_N"/>
</dbReference>
<reference evidence="3 4" key="1">
    <citation type="submission" date="2018-09" db="EMBL/GenBank/DDBJ databases">
        <title>Phylogeny of the Shewanellaceae, and recommendation for two new genera, Pseudoshewanella and Parashewanella.</title>
        <authorList>
            <person name="Wang G."/>
        </authorList>
    </citation>
    <scope>NUCLEOTIDE SEQUENCE [LARGE SCALE GENOMIC DNA]</scope>
    <source>
        <strain evidence="3 4">KCTC 22492</strain>
    </source>
</reference>
<evidence type="ECO:0000313" key="3">
    <source>
        <dbReference type="EMBL" id="RJY19309.1"/>
    </source>
</evidence>
<dbReference type="OrthoDB" id="9764000at2"/>
<evidence type="ECO:0000313" key="4">
    <source>
        <dbReference type="Proteomes" id="UP000273022"/>
    </source>
</evidence>
<dbReference type="PANTHER" id="PTHR35565">
    <property type="entry name" value="CYTOPLASMIC PROTEIN-RELATED"/>
    <property type="match status" value="1"/>
</dbReference>
<dbReference type="AlphaFoldDB" id="A0A3A6U547"/>
<dbReference type="Proteomes" id="UP000273022">
    <property type="component" value="Unassembled WGS sequence"/>
</dbReference>
<sequence length="421" mass="48874">MINHSLVVHLINKLDKLISRQLSLIIQNKCFKELESAWLGIQRLISNRYNQRRVKVKLLNLSWFEIATDLNISFDIKQSILFNIIYTREFGTPGGKPFGVLLIDHKITFENDNNHSFEDLFTLQLIAELGEKSLCPVILGLDHNFFGDSPIRTLHDKKRVNRMLESEEFHTWKLLRSRACARFLHIVLPEYCIRRAYKSYAAGFIFNEQFKTEHALWGNSGFLLVENIIKEFERISWFGFLRAYDHTGVNGAIVCTKDKSPTVPRITLFSESDSFWAYLGFVPLTKIYLTNQLGFFSNQSVWEAKNEQQRIIGMLQTNLMVCRFGHYIKVKTRDMVGSFDSAIDCRARLEKWLSQYVSNISYGEDSVMAKYPLKKVSIKLKTDPKDPTHYVCSITIQPQYQYELIDVDVALSTPIPTNNIR</sequence>
<evidence type="ECO:0000259" key="2">
    <source>
        <dbReference type="Pfam" id="PF18945"/>
    </source>
</evidence>
<evidence type="ECO:0000259" key="1">
    <source>
        <dbReference type="Pfam" id="PF05943"/>
    </source>
</evidence>
<accession>A0A3A6U547</accession>
<keyword evidence="4" id="KW-1185">Reference proteome</keyword>
<dbReference type="PANTHER" id="PTHR35565:SF3">
    <property type="entry name" value="TYPE VI SECRETION SYSTEM SHEATH PROTEIN TSSC1"/>
    <property type="match status" value="1"/>
</dbReference>
<feature type="domain" description="TssC1 N-terminal" evidence="1">
    <location>
        <begin position="10"/>
        <end position="301"/>
    </location>
</feature>